<evidence type="ECO:0000313" key="6">
    <source>
        <dbReference type="EMBL" id="MEN3538395.1"/>
    </source>
</evidence>
<dbReference type="InterPro" id="IPR057727">
    <property type="entry name" value="WCX_dom"/>
</dbReference>
<reference evidence="6 7" key="1">
    <citation type="submission" date="2024-05" db="EMBL/GenBank/DDBJ databases">
        <title>Microbispora sp.ZYX-F-249.</title>
        <authorList>
            <person name="Xie H."/>
        </authorList>
    </citation>
    <scope>NUCLEOTIDE SEQUENCE [LARGE SCALE GENOMIC DNA]</scope>
    <source>
        <strain evidence="6 7">ZYX-F-249</strain>
    </source>
</reference>
<feature type="domain" description="HTH deoR-type" evidence="5">
    <location>
        <begin position="4"/>
        <end position="59"/>
    </location>
</feature>
<dbReference type="InterPro" id="IPR026881">
    <property type="entry name" value="WYL_dom"/>
</dbReference>
<keyword evidence="3" id="KW-0804">Transcription</keyword>
<keyword evidence="2" id="KW-0238">DNA-binding</keyword>
<keyword evidence="7" id="KW-1185">Reference proteome</keyword>
<dbReference type="PIRSF" id="PIRSF016838">
    <property type="entry name" value="PafC"/>
    <property type="match status" value="1"/>
</dbReference>
<dbReference type="Gene3D" id="1.10.10.10">
    <property type="entry name" value="Winged helix-like DNA-binding domain superfamily/Winged helix DNA-binding domain"/>
    <property type="match status" value="1"/>
</dbReference>
<dbReference type="SUPFAM" id="SSF46785">
    <property type="entry name" value="Winged helix' DNA-binding domain"/>
    <property type="match status" value="1"/>
</dbReference>
<organism evidence="6 7">
    <name type="scientific">Microbispora maris</name>
    <dbReference type="NCBI Taxonomy" id="3144104"/>
    <lineage>
        <taxon>Bacteria</taxon>
        <taxon>Bacillati</taxon>
        <taxon>Actinomycetota</taxon>
        <taxon>Actinomycetes</taxon>
        <taxon>Streptosporangiales</taxon>
        <taxon>Streptosporangiaceae</taxon>
        <taxon>Microbispora</taxon>
    </lineage>
</organism>
<dbReference type="PROSITE" id="PS52050">
    <property type="entry name" value="WYL"/>
    <property type="match status" value="1"/>
</dbReference>
<dbReference type="InterPro" id="IPR036390">
    <property type="entry name" value="WH_DNA-bd_sf"/>
</dbReference>
<dbReference type="InterPro" id="IPR051534">
    <property type="entry name" value="CBASS_pafABC_assoc_protein"/>
</dbReference>
<dbReference type="Pfam" id="PF13280">
    <property type="entry name" value="WYL"/>
    <property type="match status" value="1"/>
</dbReference>
<keyword evidence="1" id="KW-0805">Transcription regulation</keyword>
<comment type="caution">
    <text evidence="6">The sequence shown here is derived from an EMBL/GenBank/DDBJ whole genome shotgun (WGS) entry which is preliminary data.</text>
</comment>
<dbReference type="PROSITE" id="PS00894">
    <property type="entry name" value="HTH_DEOR_1"/>
    <property type="match status" value="1"/>
</dbReference>
<dbReference type="EMBL" id="JBDJAW010000022">
    <property type="protein sequence ID" value="MEN3538395.1"/>
    <property type="molecule type" value="Genomic_DNA"/>
</dbReference>
<evidence type="ECO:0000256" key="1">
    <source>
        <dbReference type="ARBA" id="ARBA00023015"/>
    </source>
</evidence>
<dbReference type="RefSeq" id="WP_346228340.1">
    <property type="nucleotide sequence ID" value="NZ_JBDJAW010000022.1"/>
</dbReference>
<evidence type="ECO:0000256" key="2">
    <source>
        <dbReference type="ARBA" id="ARBA00023125"/>
    </source>
</evidence>
<dbReference type="InterPro" id="IPR018356">
    <property type="entry name" value="Tscrpt_reg_HTH_DeoR_CS"/>
</dbReference>
<protein>
    <submittedName>
        <fullName evidence="6">YafY family protein</fullName>
    </submittedName>
</protein>
<dbReference type="Pfam" id="PF08279">
    <property type="entry name" value="HTH_11"/>
    <property type="match status" value="1"/>
</dbReference>
<dbReference type="PANTHER" id="PTHR34580:SF3">
    <property type="entry name" value="PROTEIN PAFB"/>
    <property type="match status" value="1"/>
</dbReference>
<evidence type="ECO:0000256" key="3">
    <source>
        <dbReference type="ARBA" id="ARBA00023163"/>
    </source>
</evidence>
<gene>
    <name evidence="6" type="ORF">AAH991_25010</name>
</gene>
<name>A0ABV0AXH4_9ACTN</name>
<accession>A0ABV0AXH4</accession>
<evidence type="ECO:0000259" key="5">
    <source>
        <dbReference type="PROSITE" id="PS51000"/>
    </source>
</evidence>
<feature type="region of interest" description="Disordered" evidence="4">
    <location>
        <begin position="314"/>
        <end position="338"/>
    </location>
</feature>
<dbReference type="InterPro" id="IPR001034">
    <property type="entry name" value="DeoR_HTH"/>
</dbReference>
<proteinExistence type="predicted"/>
<evidence type="ECO:0000256" key="4">
    <source>
        <dbReference type="SAM" id="MobiDB-lite"/>
    </source>
</evidence>
<dbReference type="InterPro" id="IPR036388">
    <property type="entry name" value="WH-like_DNA-bd_sf"/>
</dbReference>
<dbReference type="InterPro" id="IPR013196">
    <property type="entry name" value="HTH_11"/>
</dbReference>
<dbReference type="PANTHER" id="PTHR34580">
    <property type="match status" value="1"/>
</dbReference>
<dbReference type="Pfam" id="PF25583">
    <property type="entry name" value="WCX"/>
    <property type="match status" value="1"/>
</dbReference>
<evidence type="ECO:0000313" key="7">
    <source>
        <dbReference type="Proteomes" id="UP001447516"/>
    </source>
</evidence>
<dbReference type="PROSITE" id="PS51000">
    <property type="entry name" value="HTH_DEOR_2"/>
    <property type="match status" value="1"/>
</dbReference>
<sequence length="338" mass="37126">MANTSSRTLRLLSLLQTHRRWAGGELADRLGVSERTLRRDVDRLRELGYPVHTSRGTDGGYQLAPGAVLPPLLLDEDEAIALAVGMGEAARSAITGMEASAIRALTKVVQVMPPRLRRRVDVLREAMVSASPAEPVVTVDVLTTVAQACRDEERLCFSYAARGREPSSREVEPHRLVTLGRRWYLVAYDLTRQDWRSFRLDRLTGARPTGARFRPRDLPARDAAAFVKAAGGVPEPHTVKALVHAPAARVRTTAGQWGMVEEVDDHSCVLTMTSSSLDWPVQALGNVGAEFEVLGPPEFVAYVREWGERFVRATSPGPASRRAVQHGQVDQEDPGATR</sequence>
<dbReference type="InterPro" id="IPR028349">
    <property type="entry name" value="PafC-like"/>
</dbReference>
<dbReference type="Proteomes" id="UP001447516">
    <property type="component" value="Unassembled WGS sequence"/>
</dbReference>